<organism evidence="3 4">
    <name type="scientific">Arabidopsis thaliana x Arabidopsis arenosa</name>
    <dbReference type="NCBI Taxonomy" id="1240361"/>
    <lineage>
        <taxon>Eukaryota</taxon>
        <taxon>Viridiplantae</taxon>
        <taxon>Streptophyta</taxon>
        <taxon>Embryophyta</taxon>
        <taxon>Tracheophyta</taxon>
        <taxon>Spermatophyta</taxon>
        <taxon>Magnoliopsida</taxon>
        <taxon>eudicotyledons</taxon>
        <taxon>Gunneridae</taxon>
        <taxon>Pentapetalae</taxon>
        <taxon>rosids</taxon>
        <taxon>malvids</taxon>
        <taxon>Brassicales</taxon>
        <taxon>Brassicaceae</taxon>
        <taxon>Camelineae</taxon>
        <taxon>Arabidopsis</taxon>
    </lineage>
</organism>
<dbReference type="PROSITE" id="PS50878">
    <property type="entry name" value="RT_POL"/>
    <property type="match status" value="1"/>
</dbReference>
<keyword evidence="3" id="KW-0695">RNA-directed DNA polymerase</keyword>
<dbReference type="EMBL" id="JAEFBK010000011">
    <property type="protein sequence ID" value="KAG7552162.1"/>
    <property type="molecule type" value="Genomic_DNA"/>
</dbReference>
<feature type="region of interest" description="Disordered" evidence="1">
    <location>
        <begin position="423"/>
        <end position="453"/>
    </location>
</feature>
<proteinExistence type="predicted"/>
<sequence length="1912" mass="217882">MMCTSPSDASSNFEINFESRVLMCLQFLQLKLLLPGLQLIDPNFSSLRWAMMRLGGSFSFLQLEFTIRSGSRSEKVYFCLIGALSSESRCYRCQHSFDGSKASSSKLHQTRVFSTPAQEDPSSSEYRRKKAEGKQVVNPSSKHVWRRRDISRPHNWNPPDKAHYSSRHENKDATQGYDRRGARNTAPSTAPIPRTREKPMKQLGNKLPPSKDSGRKRRYDDTLEEPHRKPPASKERAVTRGKGQDKPQAVATLSAGLSHVSDSQLTVSDPLISSLRAKQGVSSPALNRERPFRLKLTKRSGSNQMDLGKDNGKSTIGDSSDTGSSAKKSLNFDVIPTEDEDLASRDRSAAKETMNLHSKEKSWYEQTVEEEARAASEAPLETRFTNSIKIQDDLTSNPKDDEIANPDLAMETEEAWYEDEYMDEDGNDTNQKEVEEGEMEWEENAEEEDRVDLEWEEEDETAYHESAKSLLEAGENMEDDDLLGEEFDEMKNTAVEIDGKDEEKRNPLPPNLGLGLSKHKGKKRTRPKRFQLPRPNLVRLVFMVQLQRKILIFKVDFLRKLRMSSPITPSRIRRIRRQNQQSTRVGPRTPPDRFHEDHSLELSRGGSGSHNSPTGRNDFPVKLLSCNDRIMDIETIIDGNRVFISFVYGDPVVQNQENIWERLTRIGINRDGPWFMIGDFNEITGSHEKRGGRRRSESSFLPFRTMIHNCGMIEFPYQGNPFSWVGRRKCGKKSSLVKLRLDRALGNEDWHNTFSHTMVEYLKLWGSDHKPLLASIQDSPQKFFKRFMFDKRWLGKPGFKESVQDGWTSNSTNDTKRFVRKIQNCRRTISSWKKSTVTNSEQLILSLQSKIDEAQNDENVSAEDLLAIKWQLCGAYRDEDTFWKQKSRALWYKEGDLNTKYFHATTKQRRARNRIIGLLDENGCWIDKDSGIESLAVNYFQTLFTTSNPIDFSSVIRDIPETITEEMNEMLTKVVSLEEVRRALFSLNPDKTPGPDGLTAAFYQKFWDIVGEDLFHLVKDFFVSGTFDSRLNETNICLIPKTNRPRSMTEFRPISLCNVAYKVISKVLSSRLKKILPDMISETQSAFVAGRLITDNILIAQENFHALRSNAACKKKFMAIKTDMSKAFDRVEWQFLRALMEKMGFSGAWIERVMFCVSSVSYKVILNGTPRGVIKPTRGIRQGDPISPFLFILCTEALIAQLRSAEWNGHIQGLQVSKASPSTSHLLFADDSLFFCKAEENQGKAVIDIIRAYGEASGQQLNFRKSSVMFGKDVDNQTRSTIKRTLGISTEGGMGTYLGLPEKIHGSKTQVFSFVRDRLHSRLNTWSAKFLSKGGKEILIKSVAQALPTYVMSCFLLPKAISSKLKSAIADFWWKTRADSKGIHWIAWDKLCTQLSEGGLGFRTLEEFNLALLAKQLWRLIKFPDSLLSRVLRGRYYRYSDPLEIKKSNRPSYGWRSIMASKPLLTSGLRRTIGSGMNTRVWLDPWIPDIPARPAKGKTAERDPHLYVDHFIDPVSKHWKLDRLQALIDPSDIPLILSIRPSRTYLSDGYSWNGTKSGNYSVKSGYWAARELSRPTCDHPFQGPGITSLLAQVWKLKTTRKLKHFVWQCLSGCLATNHTLFYRHIGKEKHSSRCGAEEETINHLLFECPPALQTWALSPIPSLPSCFPSQSLFSNLDFLFWRAKGLMNGEEIGHIFPWILWYLWKARNSFIFENVRESPQNTLDHAFQEAKDWKTANTPDDLLVELERPPLNPSVSEDTPPECQIDGSWHATDTLSGHGWIVMDKESPILLGLKSSRRGLSPLQAEFETLLWAMECLISESMTSIGFATDCSELISILDNPSEWPTLAVELQSFKLLKPSFPSFSIRFIPRCNNFRADCLAKKARARGSLFSHVSISAPDWLSLEESLRPTT</sequence>
<dbReference type="GO" id="GO:0003676">
    <property type="term" value="F:nucleic acid binding"/>
    <property type="evidence" value="ECO:0007669"/>
    <property type="project" value="InterPro"/>
</dbReference>
<feature type="compositionally biased region" description="Basic residues" evidence="1">
    <location>
        <begin position="517"/>
        <end position="526"/>
    </location>
</feature>
<evidence type="ECO:0000256" key="1">
    <source>
        <dbReference type="SAM" id="MobiDB-lite"/>
    </source>
</evidence>
<feature type="region of interest" description="Disordered" evidence="1">
    <location>
        <begin position="500"/>
        <end position="526"/>
    </location>
</feature>
<dbReference type="Proteomes" id="UP000694240">
    <property type="component" value="Chromosome 11"/>
</dbReference>
<dbReference type="CDD" id="cd06222">
    <property type="entry name" value="RNase_H_like"/>
    <property type="match status" value="1"/>
</dbReference>
<dbReference type="Pfam" id="PF00078">
    <property type="entry name" value="RVT_1"/>
    <property type="match status" value="1"/>
</dbReference>
<feature type="region of interest" description="Disordered" evidence="1">
    <location>
        <begin position="97"/>
        <end position="248"/>
    </location>
</feature>
<feature type="compositionally biased region" description="Acidic residues" evidence="1">
    <location>
        <begin position="435"/>
        <end position="453"/>
    </location>
</feature>
<dbReference type="InterPro" id="IPR026960">
    <property type="entry name" value="RVT-Znf"/>
</dbReference>
<reference evidence="3 4" key="1">
    <citation type="submission" date="2020-12" db="EMBL/GenBank/DDBJ databases">
        <title>Concerted genomic and epigenomic changes stabilize Arabidopsis allopolyploids.</title>
        <authorList>
            <person name="Chen Z."/>
        </authorList>
    </citation>
    <scope>NUCLEOTIDE SEQUENCE [LARGE SCALE GENOMIC DNA]</scope>
    <source>
        <strain evidence="3">Allo738</strain>
        <tissue evidence="3">Leaf</tissue>
    </source>
</reference>
<feature type="region of interest" description="Disordered" evidence="1">
    <location>
        <begin position="571"/>
        <end position="618"/>
    </location>
</feature>
<keyword evidence="3" id="KW-0548">Nucleotidyltransferase</keyword>
<dbReference type="GO" id="GO:0003964">
    <property type="term" value="F:RNA-directed DNA polymerase activity"/>
    <property type="evidence" value="ECO:0007669"/>
    <property type="project" value="UniProtKB-KW"/>
</dbReference>
<dbReference type="GO" id="GO:0004523">
    <property type="term" value="F:RNA-DNA hybrid ribonuclease activity"/>
    <property type="evidence" value="ECO:0007669"/>
    <property type="project" value="InterPro"/>
</dbReference>
<feature type="compositionally biased region" description="Basic and acidic residues" evidence="1">
    <location>
        <begin position="218"/>
        <end position="245"/>
    </location>
</feature>
<feature type="compositionally biased region" description="Low complexity" evidence="1">
    <location>
        <begin position="314"/>
        <end position="325"/>
    </location>
</feature>
<evidence type="ECO:0000259" key="2">
    <source>
        <dbReference type="PROSITE" id="PS50878"/>
    </source>
</evidence>
<dbReference type="Pfam" id="PF13966">
    <property type="entry name" value="zf-RVT"/>
    <property type="match status" value="1"/>
</dbReference>
<dbReference type="CDD" id="cd01650">
    <property type="entry name" value="RT_nLTR_like"/>
    <property type="match status" value="1"/>
</dbReference>
<feature type="compositionally biased region" description="Basic and acidic residues" evidence="1">
    <location>
        <begin position="160"/>
        <end position="181"/>
    </location>
</feature>
<dbReference type="PANTHER" id="PTHR33116:SF86">
    <property type="entry name" value="REVERSE TRANSCRIPTASE DOMAIN-CONTAINING PROTEIN"/>
    <property type="match status" value="1"/>
</dbReference>
<keyword evidence="4" id="KW-1185">Reference proteome</keyword>
<feature type="region of interest" description="Disordered" evidence="1">
    <location>
        <begin position="277"/>
        <end position="332"/>
    </location>
</feature>
<name>A0A8T1Z1J2_9BRAS</name>
<dbReference type="InterPro" id="IPR002156">
    <property type="entry name" value="RNaseH_domain"/>
</dbReference>
<dbReference type="InterPro" id="IPR005135">
    <property type="entry name" value="Endo/exonuclease/phosphatase"/>
</dbReference>
<dbReference type="PANTHER" id="PTHR33116">
    <property type="entry name" value="REVERSE TRANSCRIPTASE ZINC-BINDING DOMAIN-CONTAINING PROTEIN-RELATED-RELATED"/>
    <property type="match status" value="1"/>
</dbReference>
<evidence type="ECO:0000313" key="3">
    <source>
        <dbReference type="EMBL" id="KAG7552162.1"/>
    </source>
</evidence>
<protein>
    <submittedName>
        <fullName evidence="3">Reverse transcriptase zinc-binding domain</fullName>
    </submittedName>
</protein>
<dbReference type="Pfam" id="PF03372">
    <property type="entry name" value="Exo_endo_phos"/>
    <property type="match status" value="1"/>
</dbReference>
<comment type="caution">
    <text evidence="3">The sequence shown here is derived from an EMBL/GenBank/DDBJ whole genome shotgun (WGS) entry which is preliminary data.</text>
</comment>
<dbReference type="InterPro" id="IPR000477">
    <property type="entry name" value="RT_dom"/>
</dbReference>
<evidence type="ECO:0000313" key="4">
    <source>
        <dbReference type="Proteomes" id="UP000694240"/>
    </source>
</evidence>
<keyword evidence="3" id="KW-0808">Transferase</keyword>
<accession>A0A8T1Z1J2</accession>
<dbReference type="Pfam" id="PF13456">
    <property type="entry name" value="RVT_3"/>
    <property type="match status" value="1"/>
</dbReference>
<dbReference type="InterPro" id="IPR044730">
    <property type="entry name" value="RNase_H-like_dom_plant"/>
</dbReference>
<feature type="compositionally biased region" description="Basic and acidic residues" evidence="1">
    <location>
        <begin position="590"/>
        <end position="601"/>
    </location>
</feature>
<feature type="compositionally biased region" description="Polar residues" evidence="1">
    <location>
        <begin position="101"/>
        <end position="124"/>
    </location>
</feature>
<feature type="domain" description="Reverse transcriptase" evidence="2">
    <location>
        <begin position="1020"/>
        <end position="1290"/>
    </location>
</feature>
<gene>
    <name evidence="3" type="ORF">ISN45_Aa06g027680</name>
</gene>